<reference evidence="2 3" key="1">
    <citation type="submission" date="2019-03" db="EMBL/GenBank/DDBJ databases">
        <title>Single cell metagenomics reveals metabolic interactions within the superorganism composed of flagellate Streblomastix strix and complex community of Bacteroidetes bacteria on its surface.</title>
        <authorList>
            <person name="Treitli S.C."/>
            <person name="Kolisko M."/>
            <person name="Husnik F."/>
            <person name="Keeling P."/>
            <person name="Hampl V."/>
        </authorList>
    </citation>
    <scope>NUCLEOTIDE SEQUENCE [LARGE SCALE GENOMIC DNA]</scope>
    <source>
        <strain evidence="2">ST1C</strain>
    </source>
</reference>
<dbReference type="AlphaFoldDB" id="A0A5J4QUU4"/>
<protein>
    <submittedName>
        <fullName evidence="2">Uncharacterized protein</fullName>
    </submittedName>
</protein>
<feature type="region of interest" description="Disordered" evidence="1">
    <location>
        <begin position="1"/>
        <end position="20"/>
    </location>
</feature>
<gene>
    <name evidence="2" type="ORF">EZS28_054199</name>
</gene>
<name>A0A5J4QUU4_9EUKA</name>
<dbReference type="Proteomes" id="UP000324800">
    <property type="component" value="Unassembled WGS sequence"/>
</dbReference>
<accession>A0A5J4QUU4</accession>
<proteinExistence type="predicted"/>
<evidence type="ECO:0000313" key="2">
    <source>
        <dbReference type="EMBL" id="KAA6324353.1"/>
    </source>
</evidence>
<evidence type="ECO:0000313" key="3">
    <source>
        <dbReference type="Proteomes" id="UP000324800"/>
    </source>
</evidence>
<dbReference type="EMBL" id="SNRW01044395">
    <property type="protein sequence ID" value="KAA6324353.1"/>
    <property type="molecule type" value="Genomic_DNA"/>
</dbReference>
<organism evidence="2 3">
    <name type="scientific">Streblomastix strix</name>
    <dbReference type="NCBI Taxonomy" id="222440"/>
    <lineage>
        <taxon>Eukaryota</taxon>
        <taxon>Metamonada</taxon>
        <taxon>Preaxostyla</taxon>
        <taxon>Oxymonadida</taxon>
        <taxon>Streblomastigidae</taxon>
        <taxon>Streblomastix</taxon>
    </lineage>
</organism>
<feature type="non-terminal residue" evidence="2">
    <location>
        <position position="20"/>
    </location>
</feature>
<evidence type="ECO:0000256" key="1">
    <source>
        <dbReference type="SAM" id="MobiDB-lite"/>
    </source>
</evidence>
<comment type="caution">
    <text evidence="2">The sequence shown here is derived from an EMBL/GenBank/DDBJ whole genome shotgun (WGS) entry which is preliminary data.</text>
</comment>
<sequence>MKDTKKQAKNFRDKFADISK</sequence>